<feature type="region of interest" description="Disordered" evidence="1">
    <location>
        <begin position="1"/>
        <end position="137"/>
    </location>
</feature>
<evidence type="ECO:0000313" key="3">
    <source>
        <dbReference type="Proteomes" id="UP000824890"/>
    </source>
</evidence>
<name>A0ABQ8AZM1_BRANA</name>
<accession>A0ABQ8AZM1</accession>
<keyword evidence="3" id="KW-1185">Reference proteome</keyword>
<dbReference type="Proteomes" id="UP000824890">
    <property type="component" value="Unassembled WGS sequence"/>
</dbReference>
<evidence type="ECO:0000256" key="1">
    <source>
        <dbReference type="SAM" id="MobiDB-lite"/>
    </source>
</evidence>
<proteinExistence type="predicted"/>
<feature type="compositionally biased region" description="Basic and acidic residues" evidence="1">
    <location>
        <begin position="97"/>
        <end position="108"/>
    </location>
</feature>
<comment type="caution">
    <text evidence="2">The sequence shown here is derived from an EMBL/GenBank/DDBJ whole genome shotgun (WGS) entry which is preliminary data.</text>
</comment>
<evidence type="ECO:0000313" key="2">
    <source>
        <dbReference type="EMBL" id="KAH0897929.1"/>
    </source>
</evidence>
<feature type="compositionally biased region" description="Polar residues" evidence="1">
    <location>
        <begin position="16"/>
        <end position="50"/>
    </location>
</feature>
<reference evidence="2 3" key="1">
    <citation type="submission" date="2021-05" db="EMBL/GenBank/DDBJ databases">
        <title>Genome Assembly of Synthetic Allotetraploid Brassica napus Reveals Homoeologous Exchanges between Subgenomes.</title>
        <authorList>
            <person name="Davis J.T."/>
        </authorList>
    </citation>
    <scope>NUCLEOTIDE SEQUENCE [LARGE SCALE GENOMIC DNA]</scope>
    <source>
        <strain evidence="3">cv. Da-Ae</strain>
        <tissue evidence="2">Seedling</tissue>
    </source>
</reference>
<dbReference type="EMBL" id="JAGKQM010000012">
    <property type="protein sequence ID" value="KAH0897929.1"/>
    <property type="molecule type" value="Genomic_DNA"/>
</dbReference>
<sequence>MDKPSFVSHPKKLNPPRTNSASPSCSSSLRWSTLRNPSLDHQSQNSTSEPSDSDHRVGSSRSQCRVPRTPSPSLDPRRAVPRNQSHHQRRASSPPHPDTESEADKSVDDTDIAADVETSSVNVAGRDKRKIQDEGAETRKKKLLFHSSVNSLGDILRVQMASMESMFKERMGNMESEVSQLREAISLSVEGSVPKSKTDEAPPKTKTVDLAPAKKKVNQAQAPAKKKILPKRSVEIDVLVSSMLS</sequence>
<organism evidence="2 3">
    <name type="scientific">Brassica napus</name>
    <name type="common">Rape</name>
    <dbReference type="NCBI Taxonomy" id="3708"/>
    <lineage>
        <taxon>Eukaryota</taxon>
        <taxon>Viridiplantae</taxon>
        <taxon>Streptophyta</taxon>
        <taxon>Embryophyta</taxon>
        <taxon>Tracheophyta</taxon>
        <taxon>Spermatophyta</taxon>
        <taxon>Magnoliopsida</taxon>
        <taxon>eudicotyledons</taxon>
        <taxon>Gunneridae</taxon>
        <taxon>Pentapetalae</taxon>
        <taxon>rosids</taxon>
        <taxon>malvids</taxon>
        <taxon>Brassicales</taxon>
        <taxon>Brassicaceae</taxon>
        <taxon>Brassiceae</taxon>
        <taxon>Brassica</taxon>
    </lineage>
</organism>
<protein>
    <submittedName>
        <fullName evidence="2">Uncharacterized protein</fullName>
    </submittedName>
</protein>
<gene>
    <name evidence="2" type="ORF">HID58_047497</name>
</gene>